<keyword evidence="4 7" id="KW-0812">Transmembrane</keyword>
<dbReference type="Gene3D" id="2.170.130.10">
    <property type="entry name" value="TonB-dependent receptor, plug domain"/>
    <property type="match status" value="1"/>
</dbReference>
<dbReference type="InterPro" id="IPR023997">
    <property type="entry name" value="TonB-dep_OMP_SusC/RagA_CS"/>
</dbReference>
<dbReference type="SUPFAM" id="SSF49464">
    <property type="entry name" value="Carboxypeptidase regulatory domain-like"/>
    <property type="match status" value="1"/>
</dbReference>
<evidence type="ECO:0000259" key="9">
    <source>
        <dbReference type="Pfam" id="PF07715"/>
    </source>
</evidence>
<dbReference type="InterPro" id="IPR023996">
    <property type="entry name" value="TonB-dep_OMP_SusC/RagA"/>
</dbReference>
<evidence type="ECO:0000256" key="2">
    <source>
        <dbReference type="ARBA" id="ARBA00022448"/>
    </source>
</evidence>
<dbReference type="Pfam" id="PF07715">
    <property type="entry name" value="Plug"/>
    <property type="match status" value="1"/>
</dbReference>
<sequence length="1027" mass="113274">MNKKNQLWLLSAILTILCFTSISAQIKVEGIVTDEGGLPLPGASVIEEGTVNGTTTDFDGNFELTVNNKSAVLEISYIGYTATKQEVGTSTSFNIILREDIAALDEVVVVGYGSVKKSDLTGSVASVKMKGIESIPANSVDGLLQGRVTGLQVINASQEPGAASTIRIRGGSSFSASNDPLVVVDGFPIGGAGDIKQINPADIANVEVLKDASAAAIYGSRGANGVIMITTKKGKKGKATIEITHQTSVKDFTSNLIAWEDPLLMAELSNERSINDGMVPNYTGQTIAGVYYPSLSEISSGEWPHNTNWGDVVFRDAPLSTNTTLSIRGANDTTSFSFSGNYFSDQGVYIEDDYEKYILNLGVSHKFNDWLKITTSNIISKNKRDNNGGLEYYRNPLWPIYDESGDYFRTSSQDFGHPLATTENVLNTSKGLDILSSYLFDFTLNEHLSVKTQLNYKYGSSIGDRYLPSDYTWEGNFFDGVAYIDNWQSEDILSETFITYNNTFNDVHKLNVMVGQSYQNTVSRTSQLKAKGFVNEALGNENLSAGDPSVNELSNGKSETKLSSYYGRINYIFNDKYLLTATMRADGSSKFGENNKWAYFPSGALSWKAHNEEFIENLNVFNELKVRLSYGISGNQGISPYQTLSRYGIENYFDNGQWKTAIGPGYISGQYGPDYRYNYWSGIPNKDLKWESTAQVNLGVDMGFFNNRLRATVDVYSKKTTDLLRQKFLPLSSSYSRIWVNDGEILNEGIELSLDGNIINGTDFSMSSNLMVSVNRNEVTSLGNGAEMGLLVDPNTGMNYEFQGSGFTSFGMATANIYGVGQPLNVFYGYKTDGIIQTLEEGLSAGLTGDMALPGEFKYVDLNEDGVVDESDRMVIGDPNPDFIASLGLNFTYKAFDMSLFFNGVFGNEIFYPGKLDQANEMPFRWTSDNPTNSYPKLRSIRNLLLSDYFVEDGSFVRLQNLTVGYNFNAENVSLFSDMRLYINATNLYTFSSNSFKGYDPEVGLDGVYWGGYPRTRSITLGLNLTF</sequence>
<feature type="domain" description="TonB-dependent receptor plug" evidence="9">
    <location>
        <begin position="117"/>
        <end position="226"/>
    </location>
</feature>
<evidence type="ECO:0000256" key="6">
    <source>
        <dbReference type="ARBA" id="ARBA00023237"/>
    </source>
</evidence>
<dbReference type="Proteomes" id="UP001501496">
    <property type="component" value="Unassembled WGS sequence"/>
</dbReference>
<evidence type="ECO:0000256" key="4">
    <source>
        <dbReference type="ARBA" id="ARBA00022692"/>
    </source>
</evidence>
<keyword evidence="3 7" id="KW-1134">Transmembrane beta strand</keyword>
<evidence type="ECO:0000256" key="7">
    <source>
        <dbReference type="PROSITE-ProRule" id="PRU01360"/>
    </source>
</evidence>
<keyword evidence="10" id="KW-0675">Receptor</keyword>
<dbReference type="NCBIfam" id="TIGR04057">
    <property type="entry name" value="SusC_RagA_signa"/>
    <property type="match status" value="1"/>
</dbReference>
<keyword evidence="5 7" id="KW-0472">Membrane</keyword>
<feature type="signal peptide" evidence="8">
    <location>
        <begin position="1"/>
        <end position="24"/>
    </location>
</feature>
<evidence type="ECO:0000313" key="10">
    <source>
        <dbReference type="EMBL" id="GAA4236864.1"/>
    </source>
</evidence>
<keyword evidence="8" id="KW-0732">Signal</keyword>
<keyword evidence="6 7" id="KW-0998">Cell outer membrane</keyword>
<evidence type="ECO:0000256" key="3">
    <source>
        <dbReference type="ARBA" id="ARBA00022452"/>
    </source>
</evidence>
<dbReference type="SUPFAM" id="SSF56935">
    <property type="entry name" value="Porins"/>
    <property type="match status" value="1"/>
</dbReference>
<evidence type="ECO:0000256" key="1">
    <source>
        <dbReference type="ARBA" id="ARBA00004571"/>
    </source>
</evidence>
<organism evidence="10 11">
    <name type="scientific">Postechiella marina</name>
    <dbReference type="NCBI Taxonomy" id="943941"/>
    <lineage>
        <taxon>Bacteria</taxon>
        <taxon>Pseudomonadati</taxon>
        <taxon>Bacteroidota</taxon>
        <taxon>Flavobacteriia</taxon>
        <taxon>Flavobacteriales</taxon>
        <taxon>Flavobacteriaceae</taxon>
        <taxon>Postechiella</taxon>
    </lineage>
</organism>
<dbReference type="PROSITE" id="PS52016">
    <property type="entry name" value="TONB_DEPENDENT_REC_3"/>
    <property type="match status" value="1"/>
</dbReference>
<dbReference type="InterPro" id="IPR039426">
    <property type="entry name" value="TonB-dep_rcpt-like"/>
</dbReference>
<dbReference type="RefSeq" id="WP_344788314.1">
    <property type="nucleotide sequence ID" value="NZ_BAABCA010000004.1"/>
</dbReference>
<dbReference type="Gene3D" id="2.60.40.1120">
    <property type="entry name" value="Carboxypeptidase-like, regulatory domain"/>
    <property type="match status" value="1"/>
</dbReference>
<feature type="chain" id="PRO_5046617049" evidence="8">
    <location>
        <begin position="25"/>
        <end position="1027"/>
    </location>
</feature>
<dbReference type="NCBIfam" id="TIGR04056">
    <property type="entry name" value="OMP_RagA_SusC"/>
    <property type="match status" value="1"/>
</dbReference>
<comment type="caution">
    <text evidence="10">The sequence shown here is derived from an EMBL/GenBank/DDBJ whole genome shotgun (WGS) entry which is preliminary data.</text>
</comment>
<accession>A0ABP8CAZ5</accession>
<dbReference type="InterPro" id="IPR008969">
    <property type="entry name" value="CarboxyPept-like_regulatory"/>
</dbReference>
<evidence type="ECO:0000256" key="5">
    <source>
        <dbReference type="ARBA" id="ARBA00023136"/>
    </source>
</evidence>
<evidence type="ECO:0000313" key="11">
    <source>
        <dbReference type="Proteomes" id="UP001501496"/>
    </source>
</evidence>
<protein>
    <submittedName>
        <fullName evidence="10">TonB-dependent receptor</fullName>
    </submittedName>
</protein>
<evidence type="ECO:0000256" key="8">
    <source>
        <dbReference type="SAM" id="SignalP"/>
    </source>
</evidence>
<dbReference type="Pfam" id="PF13715">
    <property type="entry name" value="CarbopepD_reg_2"/>
    <property type="match status" value="1"/>
</dbReference>
<gene>
    <name evidence="10" type="ORF">GCM10022291_22280</name>
</gene>
<comment type="similarity">
    <text evidence="7">Belongs to the TonB-dependent receptor family.</text>
</comment>
<dbReference type="InterPro" id="IPR012910">
    <property type="entry name" value="Plug_dom"/>
</dbReference>
<dbReference type="Gene3D" id="2.40.170.20">
    <property type="entry name" value="TonB-dependent receptor, beta-barrel domain"/>
    <property type="match status" value="1"/>
</dbReference>
<dbReference type="EMBL" id="BAABCA010000004">
    <property type="protein sequence ID" value="GAA4236864.1"/>
    <property type="molecule type" value="Genomic_DNA"/>
</dbReference>
<keyword evidence="11" id="KW-1185">Reference proteome</keyword>
<dbReference type="InterPro" id="IPR036942">
    <property type="entry name" value="Beta-barrel_TonB_sf"/>
</dbReference>
<dbReference type="InterPro" id="IPR037066">
    <property type="entry name" value="Plug_dom_sf"/>
</dbReference>
<keyword evidence="2 7" id="KW-0813">Transport</keyword>
<comment type="subcellular location">
    <subcellularLocation>
        <location evidence="1 7">Cell outer membrane</location>
        <topology evidence="1 7">Multi-pass membrane protein</topology>
    </subcellularLocation>
</comment>
<proteinExistence type="inferred from homology"/>
<name>A0ABP8CAZ5_9FLAO</name>
<reference evidence="11" key="1">
    <citation type="journal article" date="2019" name="Int. J. Syst. Evol. Microbiol.">
        <title>The Global Catalogue of Microorganisms (GCM) 10K type strain sequencing project: providing services to taxonomists for standard genome sequencing and annotation.</title>
        <authorList>
            <consortium name="The Broad Institute Genomics Platform"/>
            <consortium name="The Broad Institute Genome Sequencing Center for Infectious Disease"/>
            <person name="Wu L."/>
            <person name="Ma J."/>
        </authorList>
    </citation>
    <scope>NUCLEOTIDE SEQUENCE [LARGE SCALE GENOMIC DNA]</scope>
    <source>
        <strain evidence="11">JCM 17630</strain>
    </source>
</reference>